<dbReference type="AlphaFoldDB" id="A0A975BLB6"/>
<feature type="domain" description="Thiamine pyrophosphate enzyme central" evidence="4">
    <location>
        <begin position="192"/>
        <end position="327"/>
    </location>
</feature>
<dbReference type="InterPro" id="IPR045229">
    <property type="entry name" value="TPP_enz"/>
</dbReference>
<dbReference type="GO" id="GO:0009099">
    <property type="term" value="P:L-valine biosynthetic process"/>
    <property type="evidence" value="ECO:0007669"/>
    <property type="project" value="TreeGrafter"/>
</dbReference>
<dbReference type="GO" id="GO:0000287">
    <property type="term" value="F:magnesium ion binding"/>
    <property type="evidence" value="ECO:0007669"/>
    <property type="project" value="InterPro"/>
</dbReference>
<keyword evidence="8" id="KW-1185">Reference proteome</keyword>
<dbReference type="CDD" id="cd07035">
    <property type="entry name" value="TPP_PYR_POX_like"/>
    <property type="match status" value="1"/>
</dbReference>
<dbReference type="Gene3D" id="3.40.50.1220">
    <property type="entry name" value="TPP-binding domain"/>
    <property type="match status" value="1"/>
</dbReference>
<dbReference type="GO" id="GO:0003984">
    <property type="term" value="F:acetolactate synthase activity"/>
    <property type="evidence" value="ECO:0007669"/>
    <property type="project" value="TreeGrafter"/>
</dbReference>
<dbReference type="CDD" id="cd00568">
    <property type="entry name" value="TPP_enzymes"/>
    <property type="match status" value="1"/>
</dbReference>
<keyword evidence="2 3" id="KW-0786">Thiamine pyrophosphate</keyword>
<dbReference type="SUPFAM" id="SSF52467">
    <property type="entry name" value="DHS-like NAD/FAD-binding domain"/>
    <property type="match status" value="1"/>
</dbReference>
<organism evidence="7 8">
    <name type="scientific">Desulfonema magnum</name>
    <dbReference type="NCBI Taxonomy" id="45655"/>
    <lineage>
        <taxon>Bacteria</taxon>
        <taxon>Pseudomonadati</taxon>
        <taxon>Thermodesulfobacteriota</taxon>
        <taxon>Desulfobacteria</taxon>
        <taxon>Desulfobacterales</taxon>
        <taxon>Desulfococcaceae</taxon>
        <taxon>Desulfonema</taxon>
    </lineage>
</organism>
<evidence type="ECO:0000259" key="5">
    <source>
        <dbReference type="Pfam" id="PF02775"/>
    </source>
</evidence>
<accession>A0A975BLB6</accession>
<dbReference type="InterPro" id="IPR029035">
    <property type="entry name" value="DHS-like_NAD/FAD-binding_dom"/>
</dbReference>
<reference evidence="7" key="1">
    <citation type="journal article" date="2021" name="Microb. Physiol.">
        <title>Proteogenomic Insights into the Physiology of Marine, Sulfate-Reducing, Filamentous Desulfonema limicola and Desulfonema magnum.</title>
        <authorList>
            <person name="Schnaars V."/>
            <person name="Wohlbrand L."/>
            <person name="Scheve S."/>
            <person name="Hinrichs C."/>
            <person name="Reinhardt R."/>
            <person name="Rabus R."/>
        </authorList>
    </citation>
    <scope>NUCLEOTIDE SEQUENCE</scope>
    <source>
        <strain evidence="7">4be13</strain>
    </source>
</reference>
<dbReference type="Pfam" id="PF02775">
    <property type="entry name" value="TPP_enzyme_C"/>
    <property type="match status" value="1"/>
</dbReference>
<proteinExistence type="inferred from homology"/>
<evidence type="ECO:0000259" key="4">
    <source>
        <dbReference type="Pfam" id="PF00205"/>
    </source>
</evidence>
<evidence type="ECO:0000313" key="8">
    <source>
        <dbReference type="Proteomes" id="UP000663722"/>
    </source>
</evidence>
<dbReference type="InterPro" id="IPR011766">
    <property type="entry name" value="TPP_enzyme_TPP-bd"/>
</dbReference>
<dbReference type="PANTHER" id="PTHR18968">
    <property type="entry name" value="THIAMINE PYROPHOSPHATE ENZYMES"/>
    <property type="match status" value="1"/>
</dbReference>
<dbReference type="FunFam" id="3.40.50.970:FF:000007">
    <property type="entry name" value="Acetolactate synthase"/>
    <property type="match status" value="1"/>
</dbReference>
<dbReference type="GO" id="GO:0050660">
    <property type="term" value="F:flavin adenine dinucleotide binding"/>
    <property type="evidence" value="ECO:0007669"/>
    <property type="project" value="TreeGrafter"/>
</dbReference>
<comment type="similarity">
    <text evidence="1 3">Belongs to the TPP enzyme family.</text>
</comment>
<evidence type="ECO:0000256" key="3">
    <source>
        <dbReference type="RuleBase" id="RU362132"/>
    </source>
</evidence>
<dbReference type="Gene3D" id="3.40.50.970">
    <property type="match status" value="2"/>
</dbReference>
<dbReference type="InterPro" id="IPR012001">
    <property type="entry name" value="Thiamin_PyroP_enz_TPP-bd_dom"/>
</dbReference>
<dbReference type="SUPFAM" id="SSF52518">
    <property type="entry name" value="Thiamin diphosphate-binding fold (THDP-binding)"/>
    <property type="match status" value="2"/>
</dbReference>
<evidence type="ECO:0000256" key="1">
    <source>
        <dbReference type="ARBA" id="ARBA00007812"/>
    </source>
</evidence>
<evidence type="ECO:0000256" key="2">
    <source>
        <dbReference type="ARBA" id="ARBA00023052"/>
    </source>
</evidence>
<dbReference type="InterPro" id="IPR012000">
    <property type="entry name" value="Thiamin_PyroP_enz_cen_dom"/>
</dbReference>
<gene>
    <name evidence="7" type="ORF">dnm_032190</name>
</gene>
<dbReference type="Pfam" id="PF00205">
    <property type="entry name" value="TPP_enzyme_M"/>
    <property type="match status" value="1"/>
</dbReference>
<protein>
    <submittedName>
        <fullName evidence="7">Thiamine pyrophosphate enzyme family protein</fullName>
    </submittedName>
</protein>
<name>A0A975BLB6_9BACT</name>
<feature type="domain" description="Thiamine pyrophosphate enzyme N-terminal TPP-binding" evidence="6">
    <location>
        <begin position="1"/>
        <end position="115"/>
    </location>
</feature>
<sequence length="574" mass="62522">MKSAEFILHTLEKAGVEYIFGIPGGAIEELSKALDKNKNITPIVTRHEAGAAYMADGYARVTGKLGACFSTAGPGATNLVTGLATSYVDRIPVCALTGQVAMKSFGRQAFQESSDEGVDMVNIFRPITKYSGLVMSKYRVQHMIEKAVRLARSVPGGPVHLSLPVNVMKKEIPQIMPSSPLTDERLFDRKKVERAAFLLAHAKKPVIIAGWGVVLSQGAHKLMDLAQLLNIPVATSPKAKGIFPESHPLSLGVLGFAGSPAAREYIFKGDIDVLVAVGTSFNEMTTEGWEEIPFNDLIHIDADVEKIGKNYPTTLGLVGDAKTVMKEIVFAVRRELGAKRDETFLRDIANHSELSQIKGKHAAAQIRQESKNDRYHPETLIADIQKSFPKDTVYFVEIGAVMAWAIQHLVMDKPYSFYVSMGFGGMGYATAACAGAKLGLKDRPVVALCGDGGFMMHGMEVSTAVSHNIPVIWLIFNNGMYGMIHHGRKMLNPPIPEGIPTRFARPDFAKIAEGFGAKGVSVKKTGELTRELVQEVISESRPAIIDVWIDEEIPPPLGSRVRSVAQNFEDLLPN</sequence>
<dbReference type="GO" id="GO:0005948">
    <property type="term" value="C:acetolactate synthase complex"/>
    <property type="evidence" value="ECO:0007669"/>
    <property type="project" value="TreeGrafter"/>
</dbReference>
<dbReference type="Pfam" id="PF02776">
    <property type="entry name" value="TPP_enzyme_N"/>
    <property type="match status" value="1"/>
</dbReference>
<dbReference type="GO" id="GO:0009097">
    <property type="term" value="P:isoleucine biosynthetic process"/>
    <property type="evidence" value="ECO:0007669"/>
    <property type="project" value="TreeGrafter"/>
</dbReference>
<dbReference type="Proteomes" id="UP000663722">
    <property type="component" value="Chromosome"/>
</dbReference>
<dbReference type="PANTHER" id="PTHR18968:SF167">
    <property type="entry name" value="ACETOLACTATE SYNTHASE LARGE SUBUNIT ILVB2-RELATED"/>
    <property type="match status" value="1"/>
</dbReference>
<dbReference type="GO" id="GO:0030976">
    <property type="term" value="F:thiamine pyrophosphate binding"/>
    <property type="evidence" value="ECO:0007669"/>
    <property type="project" value="InterPro"/>
</dbReference>
<dbReference type="RefSeq" id="WP_207682494.1">
    <property type="nucleotide sequence ID" value="NZ_CP061800.1"/>
</dbReference>
<feature type="domain" description="Thiamine pyrophosphate enzyme TPP-binding" evidence="5">
    <location>
        <begin position="398"/>
        <end position="547"/>
    </location>
</feature>
<dbReference type="InterPro" id="IPR029061">
    <property type="entry name" value="THDP-binding"/>
</dbReference>
<evidence type="ECO:0000313" key="7">
    <source>
        <dbReference type="EMBL" id="QTA87189.1"/>
    </source>
</evidence>
<dbReference type="EMBL" id="CP061800">
    <property type="protein sequence ID" value="QTA87189.1"/>
    <property type="molecule type" value="Genomic_DNA"/>
</dbReference>
<dbReference type="KEGG" id="dmm:dnm_032190"/>
<evidence type="ECO:0000259" key="6">
    <source>
        <dbReference type="Pfam" id="PF02776"/>
    </source>
</evidence>